<dbReference type="InterPro" id="IPR027791">
    <property type="entry name" value="Galactosyl_T_C"/>
</dbReference>
<evidence type="ECO:0000256" key="3">
    <source>
        <dbReference type="ARBA" id="ARBA00005735"/>
    </source>
</evidence>
<evidence type="ECO:0000256" key="5">
    <source>
        <dbReference type="ARBA" id="ARBA00022679"/>
    </source>
</evidence>
<evidence type="ECO:0000256" key="11">
    <source>
        <dbReference type="RuleBase" id="RU368121"/>
    </source>
</evidence>
<dbReference type="InterPro" id="IPR029044">
    <property type="entry name" value="Nucleotide-diphossugar_trans"/>
</dbReference>
<feature type="domain" description="Galactosyltransferase C-terminal" evidence="13">
    <location>
        <begin position="213"/>
        <end position="277"/>
    </location>
</feature>
<dbReference type="GO" id="GO:0005794">
    <property type="term" value="C:Golgi apparatus"/>
    <property type="evidence" value="ECO:0007669"/>
    <property type="project" value="TreeGrafter"/>
</dbReference>
<feature type="compositionally biased region" description="Low complexity" evidence="12">
    <location>
        <begin position="17"/>
        <end position="31"/>
    </location>
</feature>
<evidence type="ECO:0000256" key="1">
    <source>
        <dbReference type="ARBA" id="ARBA00004606"/>
    </source>
</evidence>
<dbReference type="AlphaFoldDB" id="A0A914URV0"/>
<feature type="region of interest" description="Disordered" evidence="12">
    <location>
        <begin position="1"/>
        <end position="31"/>
    </location>
</feature>
<dbReference type="PANTHER" id="PTHR19300:SF57">
    <property type="entry name" value="BETA-1,4-N-ACETYLGALACTOSAMINYLTRANSFERASE"/>
    <property type="match status" value="1"/>
</dbReference>
<feature type="compositionally biased region" description="Polar residues" evidence="12">
    <location>
        <begin position="1"/>
        <end position="11"/>
    </location>
</feature>
<evidence type="ECO:0000313" key="15">
    <source>
        <dbReference type="Proteomes" id="UP000887566"/>
    </source>
</evidence>
<evidence type="ECO:0000256" key="12">
    <source>
        <dbReference type="SAM" id="MobiDB-lite"/>
    </source>
</evidence>
<keyword evidence="10 11" id="KW-0325">Glycoprotein</keyword>
<dbReference type="InterPro" id="IPR027995">
    <property type="entry name" value="Galactosyl_T_N"/>
</dbReference>
<dbReference type="Proteomes" id="UP000887566">
    <property type="component" value="Unplaced"/>
</dbReference>
<dbReference type="GO" id="GO:0046872">
    <property type="term" value="F:metal ion binding"/>
    <property type="evidence" value="ECO:0007669"/>
    <property type="project" value="UniProtKB-UniRule"/>
</dbReference>
<keyword evidence="5 11" id="KW-0808">Transferase</keyword>
<evidence type="ECO:0000256" key="9">
    <source>
        <dbReference type="ARBA" id="ARBA00023136"/>
    </source>
</evidence>
<keyword evidence="9" id="KW-0472">Membrane</keyword>
<feature type="domain" description="Galactosyltransferase N-terminal" evidence="14">
    <location>
        <begin position="80"/>
        <end position="191"/>
    </location>
</feature>
<dbReference type="Pfam" id="PF02709">
    <property type="entry name" value="Glyco_transf_7C"/>
    <property type="match status" value="1"/>
</dbReference>
<keyword evidence="11" id="KW-0464">Manganese</keyword>
<reference evidence="16" key="1">
    <citation type="submission" date="2022-11" db="UniProtKB">
        <authorList>
            <consortium name="WormBaseParasite"/>
        </authorList>
    </citation>
    <scope>IDENTIFICATION</scope>
</reference>
<evidence type="ECO:0000256" key="8">
    <source>
        <dbReference type="ARBA" id="ARBA00022989"/>
    </source>
</evidence>
<dbReference type="PANTHER" id="PTHR19300">
    <property type="entry name" value="BETA-1,4-GALACTOSYLTRANSFERASE"/>
    <property type="match status" value="1"/>
</dbReference>
<dbReference type="Gene3D" id="3.90.550.10">
    <property type="entry name" value="Spore Coat Polysaccharide Biosynthesis Protein SpsA, Chain A"/>
    <property type="match status" value="1"/>
</dbReference>
<evidence type="ECO:0000256" key="7">
    <source>
        <dbReference type="ARBA" id="ARBA00022968"/>
    </source>
</evidence>
<keyword evidence="7 11" id="KW-0735">Signal-anchor</keyword>
<proteinExistence type="inferred from homology"/>
<comment type="similarity">
    <text evidence="3 11">Belongs to the glycosyltransferase 7 family.</text>
</comment>
<dbReference type="Pfam" id="PF13733">
    <property type="entry name" value="Glyco_transf_7N"/>
    <property type="match status" value="1"/>
</dbReference>
<protein>
    <recommendedName>
        <fullName evidence="11">Beta-1,4-N-acetylgalactosaminyltransferase</fullName>
        <ecNumber evidence="11">2.4.1.-</ecNumber>
    </recommendedName>
    <alternativeName>
        <fullName evidence="11">Beta-4-GalNAcT</fullName>
    </alternativeName>
</protein>
<evidence type="ECO:0000259" key="14">
    <source>
        <dbReference type="Pfam" id="PF13733"/>
    </source>
</evidence>
<evidence type="ECO:0000256" key="4">
    <source>
        <dbReference type="ARBA" id="ARBA00022676"/>
    </source>
</evidence>
<dbReference type="InterPro" id="IPR003859">
    <property type="entry name" value="Galactosyl_T"/>
</dbReference>
<comment type="subcellular location">
    <subcellularLocation>
        <location evidence="1 11">Membrane</location>
        <topology evidence="1 11">Single-pass type II membrane protein</topology>
    </subcellularLocation>
</comment>
<keyword evidence="15" id="KW-1185">Reference proteome</keyword>
<comment type="cofactor">
    <cofactor evidence="11">
        <name>Mn(2+)</name>
        <dbReference type="ChEBI" id="CHEBI:29035"/>
    </cofactor>
</comment>
<keyword evidence="11" id="KW-0479">Metal-binding</keyword>
<evidence type="ECO:0000256" key="6">
    <source>
        <dbReference type="ARBA" id="ARBA00022692"/>
    </source>
</evidence>
<dbReference type="WBParaSite" id="PSAMB.scaffold1188size34736.g11689.t1">
    <property type="protein sequence ID" value="PSAMB.scaffold1188size34736.g11689.t1"/>
    <property type="gene ID" value="PSAMB.scaffold1188size34736.g11689"/>
</dbReference>
<dbReference type="GO" id="GO:0008378">
    <property type="term" value="F:galactosyltransferase activity"/>
    <property type="evidence" value="ECO:0007669"/>
    <property type="project" value="TreeGrafter"/>
</dbReference>
<comment type="function">
    <text evidence="11">Catalyzes the transfer of galactose onto proteins or lipids.</text>
</comment>
<comment type="pathway">
    <text evidence="2 11">Protein modification; protein glycosylation.</text>
</comment>
<sequence>MNETLPSSNMVKVSPETLNSPLSNSTLTTLSTATESRTISSTQLTATKPKVTQAPPNAACYASQTPFIVNLNYSDIDFLEENVDFIEHLLEGGSWRPAQAVSTINISIIIPYRKRESHLAVFLLNVHKFLQMQNISYTIFIVNQVDDKKFNRAGLFNVGFYEAQKMNSSHDCYFFHDVDLIPDNGNLTYCCSSDAVLHYATAIWRHSAPGEIKDYSMFFGGIVAATASQFQKANGFSNRYWGWGGEDDDFLKRVRASGQNASNIPFADGRYVMFKHDRDKGNEPNGLRMKLLGETQKTWKSDGLNTLNYTVLSILKKKYYTEIQVSF</sequence>
<accession>A0A914URV0</accession>
<dbReference type="GO" id="GO:0016020">
    <property type="term" value="C:membrane"/>
    <property type="evidence" value="ECO:0007669"/>
    <property type="project" value="UniProtKB-SubCell"/>
</dbReference>
<keyword evidence="8" id="KW-1133">Transmembrane helix</keyword>
<dbReference type="GO" id="GO:0005975">
    <property type="term" value="P:carbohydrate metabolic process"/>
    <property type="evidence" value="ECO:0007669"/>
    <property type="project" value="InterPro"/>
</dbReference>
<name>A0A914URV0_9BILA</name>
<evidence type="ECO:0000259" key="13">
    <source>
        <dbReference type="Pfam" id="PF02709"/>
    </source>
</evidence>
<keyword evidence="4 11" id="KW-0328">Glycosyltransferase</keyword>
<evidence type="ECO:0000256" key="10">
    <source>
        <dbReference type="ARBA" id="ARBA00023180"/>
    </source>
</evidence>
<keyword evidence="6" id="KW-0812">Transmembrane</keyword>
<evidence type="ECO:0000256" key="2">
    <source>
        <dbReference type="ARBA" id="ARBA00004922"/>
    </source>
</evidence>
<evidence type="ECO:0000313" key="16">
    <source>
        <dbReference type="WBParaSite" id="PSAMB.scaffold1188size34736.g11689.t1"/>
    </source>
</evidence>
<dbReference type="SUPFAM" id="SSF53448">
    <property type="entry name" value="Nucleotide-diphospho-sugar transferases"/>
    <property type="match status" value="1"/>
</dbReference>
<dbReference type="PRINTS" id="PR02050">
    <property type="entry name" value="B14GALTRFASE"/>
</dbReference>
<organism evidence="15 16">
    <name type="scientific">Plectus sambesii</name>
    <dbReference type="NCBI Taxonomy" id="2011161"/>
    <lineage>
        <taxon>Eukaryota</taxon>
        <taxon>Metazoa</taxon>
        <taxon>Ecdysozoa</taxon>
        <taxon>Nematoda</taxon>
        <taxon>Chromadorea</taxon>
        <taxon>Plectida</taxon>
        <taxon>Plectina</taxon>
        <taxon>Plectoidea</taxon>
        <taxon>Plectidae</taxon>
        <taxon>Plectus</taxon>
    </lineage>
</organism>
<dbReference type="EC" id="2.4.1.-" evidence="11"/>